<sequence>MINREARMEAKLADHGFTMRDAEAIAERVAQALGDEWTFFNGLTHGLAADADSASVGFTSVLWPEFDFEATRDANGVIQSARHRRVRGRAPEADSPEDLLSWSVSVQEFADRFGPATLNYSSAFSEKVLPAHEHDKFEWNPHPTIPASA</sequence>
<dbReference type="AlphaFoldDB" id="B1MEP7"/>
<name>B1MEP7_MYCA9</name>
<dbReference type="KEGG" id="mab:MAB_0211"/>
<gene>
    <name evidence="1" type="ordered locus">MAB_0211</name>
</gene>
<proteinExistence type="predicted"/>
<dbReference type="Proteomes" id="UP000007137">
    <property type="component" value="Chromosome"/>
</dbReference>
<dbReference type="EMBL" id="CU458896">
    <property type="protein sequence ID" value="CAM60311.1"/>
    <property type="molecule type" value="Genomic_DNA"/>
</dbReference>
<keyword evidence="2" id="KW-1185">Reference proteome</keyword>
<evidence type="ECO:0000313" key="1">
    <source>
        <dbReference type="EMBL" id="CAM60311.1"/>
    </source>
</evidence>
<accession>B1MEP7</accession>
<reference evidence="1 2" key="1">
    <citation type="journal article" date="2009" name="PLoS ONE">
        <title>Non mycobacterial virulence genes in the genome of the emerging pathogen Mycobacterium abscessus.</title>
        <authorList>
            <person name="Ripoll F."/>
            <person name="Pasek S."/>
            <person name="Schenowitz C."/>
            <person name="Dossat C."/>
            <person name="Barbe V."/>
            <person name="Rottman M."/>
            <person name="Macheras E."/>
            <person name="Heym B."/>
            <person name="Herrmann J.L."/>
            <person name="Daffe M."/>
            <person name="Brosch R."/>
            <person name="Risler J.L."/>
            <person name="Gaillard J.L."/>
        </authorList>
    </citation>
    <scope>NUCLEOTIDE SEQUENCE [LARGE SCALE GENOMIC DNA]</scope>
    <source>
        <strain evidence="2">ATCC 19977 / DSM 44196 / CCUG 20993 / CIP 104536 / JCM 13569 / NCTC 13031 / TMC 1543 / L948</strain>
    </source>
</reference>
<evidence type="ECO:0000313" key="2">
    <source>
        <dbReference type="Proteomes" id="UP000007137"/>
    </source>
</evidence>
<organism evidence="1 2">
    <name type="scientific">Mycobacteroides abscessus (strain ATCC 19977 / DSM 44196 / CCUG 20993 / CIP 104536 / JCM 13569 / NCTC 13031 / TMC 1543 / L948)</name>
    <name type="common">Mycobacterium abscessus</name>
    <dbReference type="NCBI Taxonomy" id="561007"/>
    <lineage>
        <taxon>Bacteria</taxon>
        <taxon>Bacillati</taxon>
        <taxon>Actinomycetota</taxon>
        <taxon>Actinomycetes</taxon>
        <taxon>Mycobacteriales</taxon>
        <taxon>Mycobacteriaceae</taxon>
        <taxon>Mycobacteroides</taxon>
        <taxon>Mycobacteroides abscessus</taxon>
    </lineage>
</organism>
<protein>
    <submittedName>
        <fullName evidence="1">Uncharacterized protein</fullName>
    </submittedName>
</protein>